<feature type="domain" description="Aminotransferase class V" evidence="1">
    <location>
        <begin position="131"/>
        <end position="217"/>
    </location>
</feature>
<name>A0A6I8M8D3_9CORY</name>
<dbReference type="Pfam" id="PF00266">
    <property type="entry name" value="Aminotran_5"/>
    <property type="match status" value="1"/>
</dbReference>
<evidence type="ECO:0000259" key="1">
    <source>
        <dbReference type="Pfam" id="PF00266"/>
    </source>
</evidence>
<reference evidence="2 3" key="1">
    <citation type="submission" date="2019-11" db="EMBL/GenBank/DDBJ databases">
        <authorList>
            <person name="Brisse S."/>
        </authorList>
    </citation>
    <scope>NUCLEOTIDE SEQUENCE [LARGE SCALE GENOMIC DNA]</scope>
    <source>
        <strain evidence="2">FRC0190</strain>
    </source>
</reference>
<keyword evidence="2" id="KW-0032">Aminotransferase</keyword>
<dbReference type="EMBL" id="LR738855">
    <property type="protein sequence ID" value="VZH84144.1"/>
    <property type="molecule type" value="Genomic_DNA"/>
</dbReference>
<keyword evidence="2" id="KW-0808">Transferase</keyword>
<dbReference type="InterPro" id="IPR000192">
    <property type="entry name" value="Aminotrans_V_dom"/>
</dbReference>
<dbReference type="Proteomes" id="UP000423525">
    <property type="component" value="Chromosome"/>
</dbReference>
<dbReference type="Gene3D" id="3.90.1150.10">
    <property type="entry name" value="Aspartate Aminotransferase, domain 1"/>
    <property type="match status" value="1"/>
</dbReference>
<protein>
    <submittedName>
        <fullName evidence="2">Aminotransferase class V-fold PLP-dependent enzyme</fullName>
    </submittedName>
</protein>
<sequence>MAFDVARVRGAYTSITGGWTYMNAQQQAQIPERVAAAVARGFRNSPIVEDVEPAFGSHARERHAGLFSSDGYVRSAQVAIADLTGTSADAVILGPNLEVLFSRFAAAVWPLVRRGSSVVMAHGCSPAMTVGAETRWAQPDLGTGEIPAWQFGSLVDGSTRLVALRAADPQVGTINPIREISEYVHGASRAWLLVDASSLAGHRPITMEALGADIVALDCSAFGGPQVAALAFRDATMFPRLDADLLNSSVAPGLAAGVSAAVDHIADLDESVRGTRRNRLVDSIESAGLYLGRLGTYLADSLDSLPKTHVFGVTGEAAAGSDADRIPHVTFCIDGVPADLIYHRLLSNRIVGALSTPSPLLDAMGAEDTHGTISLALAPFNTTHDVDQLMRVVASFA</sequence>
<dbReference type="KEGG" id="crf:FRC0190_00180"/>
<evidence type="ECO:0000313" key="3">
    <source>
        <dbReference type="Proteomes" id="UP000423525"/>
    </source>
</evidence>
<proteinExistence type="predicted"/>
<dbReference type="PANTHER" id="PTHR43586:SF21">
    <property type="entry name" value="PYRIDOXAL PHOSPHATE (PLP)-DEPENDENT ASPARTATE AMINOTRANSFERASE SUPERFAMILY"/>
    <property type="match status" value="1"/>
</dbReference>
<dbReference type="InterPro" id="IPR015422">
    <property type="entry name" value="PyrdxlP-dep_Trfase_small"/>
</dbReference>
<dbReference type="GO" id="GO:0008483">
    <property type="term" value="F:transaminase activity"/>
    <property type="evidence" value="ECO:0007669"/>
    <property type="project" value="UniProtKB-KW"/>
</dbReference>
<gene>
    <name evidence="2" type="ORF">FRC0190_00180</name>
</gene>
<dbReference type="InterPro" id="IPR015424">
    <property type="entry name" value="PyrdxlP-dep_Trfase"/>
</dbReference>
<dbReference type="RefSeq" id="WP_155871220.1">
    <property type="nucleotide sequence ID" value="NZ_LR738855.1"/>
</dbReference>
<accession>A0A6I8M8D3</accession>
<dbReference type="Gene3D" id="3.40.640.10">
    <property type="entry name" value="Type I PLP-dependent aspartate aminotransferase-like (Major domain)"/>
    <property type="match status" value="1"/>
</dbReference>
<dbReference type="PANTHER" id="PTHR43586">
    <property type="entry name" value="CYSTEINE DESULFURASE"/>
    <property type="match status" value="1"/>
</dbReference>
<dbReference type="InterPro" id="IPR015421">
    <property type="entry name" value="PyrdxlP-dep_Trfase_major"/>
</dbReference>
<dbReference type="SUPFAM" id="SSF53383">
    <property type="entry name" value="PLP-dependent transferases"/>
    <property type="match status" value="1"/>
</dbReference>
<organism evidence="2 3">
    <name type="scientific">Corynebacterium rouxii</name>
    <dbReference type="NCBI Taxonomy" id="2719119"/>
    <lineage>
        <taxon>Bacteria</taxon>
        <taxon>Bacillati</taxon>
        <taxon>Actinomycetota</taxon>
        <taxon>Actinomycetes</taxon>
        <taxon>Mycobacteriales</taxon>
        <taxon>Corynebacteriaceae</taxon>
        <taxon>Corynebacterium</taxon>
    </lineage>
</organism>
<evidence type="ECO:0000313" key="2">
    <source>
        <dbReference type="EMBL" id="VZH84144.1"/>
    </source>
</evidence>
<dbReference type="AlphaFoldDB" id="A0A6I8M8D3"/>